<keyword evidence="7" id="KW-1185">Reference proteome</keyword>
<dbReference type="InterPro" id="IPR012340">
    <property type="entry name" value="NA-bd_OB-fold"/>
</dbReference>
<evidence type="ECO:0000313" key="7">
    <source>
        <dbReference type="Proteomes" id="UP000023152"/>
    </source>
</evidence>
<organism evidence="6 7">
    <name type="scientific">Reticulomyxa filosa</name>
    <dbReference type="NCBI Taxonomy" id="46433"/>
    <lineage>
        <taxon>Eukaryota</taxon>
        <taxon>Sar</taxon>
        <taxon>Rhizaria</taxon>
        <taxon>Retaria</taxon>
        <taxon>Foraminifera</taxon>
        <taxon>Monothalamids</taxon>
        <taxon>Reticulomyxidae</taxon>
        <taxon>Reticulomyxa</taxon>
    </lineage>
</organism>
<dbReference type="AlphaFoldDB" id="X6NBY1"/>
<gene>
    <name evidence="6" type="ORF">RFI_14361</name>
</gene>
<evidence type="ECO:0000256" key="1">
    <source>
        <dbReference type="ARBA" id="ARBA00022490"/>
    </source>
</evidence>
<dbReference type="InterPro" id="IPR051270">
    <property type="entry name" value="Tyrosine-tRNA_ligase_regulator"/>
</dbReference>
<keyword evidence="3 4" id="KW-0694">RNA-binding</keyword>
<dbReference type="SUPFAM" id="SSF50249">
    <property type="entry name" value="Nucleic acid-binding proteins"/>
    <property type="match status" value="1"/>
</dbReference>
<protein>
    <recommendedName>
        <fullName evidence="5">tRNA-binding domain-containing protein</fullName>
    </recommendedName>
</protein>
<comment type="caution">
    <text evidence="6">The sequence shown here is derived from an EMBL/GenBank/DDBJ whole genome shotgun (WGS) entry which is preliminary data.</text>
</comment>
<name>X6NBY1_RETFI</name>
<keyword evidence="2 4" id="KW-0820">tRNA-binding</keyword>
<dbReference type="Pfam" id="PF01588">
    <property type="entry name" value="tRNA_bind"/>
    <property type="match status" value="1"/>
</dbReference>
<dbReference type="Proteomes" id="UP000023152">
    <property type="component" value="Unassembled WGS sequence"/>
</dbReference>
<dbReference type="PANTHER" id="PTHR11586">
    <property type="entry name" value="TRNA-AMINOACYLATION COFACTOR ARC1 FAMILY MEMBER"/>
    <property type="match status" value="1"/>
</dbReference>
<dbReference type="EMBL" id="ASPP01010444">
    <property type="protein sequence ID" value="ETO22832.1"/>
    <property type="molecule type" value="Genomic_DNA"/>
</dbReference>
<keyword evidence="1" id="KW-0963">Cytoplasm</keyword>
<evidence type="ECO:0000256" key="3">
    <source>
        <dbReference type="ARBA" id="ARBA00022884"/>
    </source>
</evidence>
<dbReference type="CDD" id="cd02799">
    <property type="entry name" value="tRNA_bind_EMAP-II_like"/>
    <property type="match status" value="1"/>
</dbReference>
<evidence type="ECO:0000256" key="4">
    <source>
        <dbReference type="PROSITE-ProRule" id="PRU00209"/>
    </source>
</evidence>
<evidence type="ECO:0000313" key="6">
    <source>
        <dbReference type="EMBL" id="ETO22832.1"/>
    </source>
</evidence>
<dbReference type="InterPro" id="IPR002547">
    <property type="entry name" value="tRNA-bd_dom"/>
</dbReference>
<dbReference type="GO" id="GO:0004831">
    <property type="term" value="F:tyrosine-tRNA ligase activity"/>
    <property type="evidence" value="ECO:0007669"/>
    <property type="project" value="TreeGrafter"/>
</dbReference>
<proteinExistence type="predicted"/>
<reference evidence="6 7" key="1">
    <citation type="journal article" date="2013" name="Curr. Biol.">
        <title>The Genome of the Foraminiferan Reticulomyxa filosa.</title>
        <authorList>
            <person name="Glockner G."/>
            <person name="Hulsmann N."/>
            <person name="Schleicher M."/>
            <person name="Noegel A.A."/>
            <person name="Eichinger L."/>
            <person name="Gallinger C."/>
            <person name="Pawlowski J."/>
            <person name="Sierra R."/>
            <person name="Euteneuer U."/>
            <person name="Pillet L."/>
            <person name="Moustafa A."/>
            <person name="Platzer M."/>
            <person name="Groth M."/>
            <person name="Szafranski K."/>
            <person name="Schliwa M."/>
        </authorList>
    </citation>
    <scope>NUCLEOTIDE SEQUENCE [LARGE SCALE GENOMIC DNA]</scope>
</reference>
<dbReference type="OMA" id="EGHDMPY"/>
<feature type="domain" description="TRNA-binding" evidence="5">
    <location>
        <begin position="36"/>
        <end position="153"/>
    </location>
</feature>
<dbReference type="GO" id="GO:0000049">
    <property type="term" value="F:tRNA binding"/>
    <property type="evidence" value="ECO:0007669"/>
    <property type="project" value="UniProtKB-UniRule"/>
</dbReference>
<feature type="non-terminal residue" evidence="6">
    <location>
        <position position="1"/>
    </location>
</feature>
<dbReference type="OrthoDB" id="197206at2759"/>
<sequence length="219" mass="24813">VRKLDSKYCCQRRRCAIHAALLALRKKKVQSNDRPLIARVDFRVGKVLSVQRHPNATDKWYVEKIDIGEPQPRQLQKKKKKMDISIKIVSGLVEYVKEEEFEGRLVVVFANLKPTKMRQVESQGMLLAASTGDRSVVKLVSPPPGSKVGERLNLSDQDLLQWDADESVKISSKKQDTFWETDIFPHLKTNENGEMSWNGHTFVTTAGTVTAPLTRAQIS</sequence>
<evidence type="ECO:0000259" key="5">
    <source>
        <dbReference type="PROSITE" id="PS50886"/>
    </source>
</evidence>
<evidence type="ECO:0000256" key="2">
    <source>
        <dbReference type="ARBA" id="ARBA00022555"/>
    </source>
</evidence>
<accession>X6NBY1</accession>
<dbReference type="Gene3D" id="2.40.50.140">
    <property type="entry name" value="Nucleic acid-binding proteins"/>
    <property type="match status" value="1"/>
</dbReference>
<dbReference type="PANTHER" id="PTHR11586:SF43">
    <property type="entry name" value="TYROSINE--TRNA LIGASE, CYTOPLASMIC"/>
    <property type="match status" value="1"/>
</dbReference>
<dbReference type="PROSITE" id="PS50886">
    <property type="entry name" value="TRBD"/>
    <property type="match status" value="1"/>
</dbReference>